<dbReference type="InterPro" id="IPR036291">
    <property type="entry name" value="NAD(P)-bd_dom_sf"/>
</dbReference>
<protein>
    <recommendedName>
        <fullName evidence="3">Potassium transporter TrkA</fullName>
    </recommendedName>
</protein>
<dbReference type="SUPFAM" id="SSF51735">
    <property type="entry name" value="NAD(P)-binding Rossmann-fold domains"/>
    <property type="match status" value="1"/>
</dbReference>
<comment type="caution">
    <text evidence="1">The sequence shown here is derived from an EMBL/GenBank/DDBJ whole genome shotgun (WGS) entry which is preliminary data.</text>
</comment>
<dbReference type="Gene3D" id="3.40.50.720">
    <property type="entry name" value="NAD(P)-binding Rossmann-like Domain"/>
    <property type="match status" value="1"/>
</dbReference>
<dbReference type="Proteomes" id="UP000616724">
    <property type="component" value="Unassembled WGS sequence"/>
</dbReference>
<proteinExistence type="predicted"/>
<reference evidence="1 2" key="1">
    <citation type="submission" date="2021-01" db="EMBL/GenBank/DDBJ databases">
        <title>Whole genome shotgun sequence of Planobispora longispora NBRC 13918.</title>
        <authorList>
            <person name="Komaki H."/>
            <person name="Tamura T."/>
        </authorList>
    </citation>
    <scope>NUCLEOTIDE SEQUENCE [LARGE SCALE GENOMIC DNA]</scope>
    <source>
        <strain evidence="1 2">NBRC 13918</strain>
    </source>
</reference>
<gene>
    <name evidence="1" type="ORF">Plo01_71870</name>
</gene>
<keyword evidence="2" id="KW-1185">Reference proteome</keyword>
<dbReference type="AlphaFoldDB" id="A0A8J3RZ41"/>
<accession>A0A8J3RZ41</accession>
<name>A0A8J3RZ41_9ACTN</name>
<evidence type="ECO:0008006" key="3">
    <source>
        <dbReference type="Google" id="ProtNLM"/>
    </source>
</evidence>
<dbReference type="RefSeq" id="WP_239317710.1">
    <property type="nucleotide sequence ID" value="NZ_BOOH01000063.1"/>
</dbReference>
<dbReference type="EMBL" id="BOOH01000063">
    <property type="protein sequence ID" value="GIH80758.1"/>
    <property type="molecule type" value="Genomic_DNA"/>
</dbReference>
<sequence length="353" mass="36230">MTELAVIGTGGLARAVCYALAVTGPPVRITVIGRDPARIAALCHIGMARAAIAGSGVTFRPAPVPLPEALPEALATAAPAGVLLAASSQSPWESLRSPSAWTSLLRRGGFGLTLPFQAEAAVRAGAALASAGPGSWFVNACFPDAVNPVLAACGVPVLCGIGNAGLLAASLQSALGLADQRELRVLAHHVHLHAPASPGDEARVWHRDRELADAGALLAAQRAVPRTELNHVTGLTAARVLGCLLTGGDLDTSLPGPLGLPGGYPVRLAAGRLSLRLPPGLDRDEAVAFNQRSAVRDGVIVEGARVTFGPAAREELSRVAPDLADGFPATDLDPAVKAFTQLRDRLRDLPAYP</sequence>
<evidence type="ECO:0000313" key="1">
    <source>
        <dbReference type="EMBL" id="GIH80758.1"/>
    </source>
</evidence>
<evidence type="ECO:0000313" key="2">
    <source>
        <dbReference type="Proteomes" id="UP000616724"/>
    </source>
</evidence>
<organism evidence="1 2">
    <name type="scientific">Planobispora longispora</name>
    <dbReference type="NCBI Taxonomy" id="28887"/>
    <lineage>
        <taxon>Bacteria</taxon>
        <taxon>Bacillati</taxon>
        <taxon>Actinomycetota</taxon>
        <taxon>Actinomycetes</taxon>
        <taxon>Streptosporangiales</taxon>
        <taxon>Streptosporangiaceae</taxon>
        <taxon>Planobispora</taxon>
    </lineage>
</organism>